<dbReference type="EMBL" id="JACVVK020000007">
    <property type="protein sequence ID" value="KAK7506488.1"/>
    <property type="molecule type" value="Genomic_DNA"/>
</dbReference>
<dbReference type="Proteomes" id="UP001519460">
    <property type="component" value="Unassembled WGS sequence"/>
</dbReference>
<organism evidence="2 3">
    <name type="scientific">Batillaria attramentaria</name>
    <dbReference type="NCBI Taxonomy" id="370345"/>
    <lineage>
        <taxon>Eukaryota</taxon>
        <taxon>Metazoa</taxon>
        <taxon>Spiralia</taxon>
        <taxon>Lophotrochozoa</taxon>
        <taxon>Mollusca</taxon>
        <taxon>Gastropoda</taxon>
        <taxon>Caenogastropoda</taxon>
        <taxon>Sorbeoconcha</taxon>
        <taxon>Cerithioidea</taxon>
        <taxon>Batillariidae</taxon>
        <taxon>Batillaria</taxon>
    </lineage>
</organism>
<feature type="region of interest" description="Disordered" evidence="1">
    <location>
        <begin position="104"/>
        <end position="127"/>
    </location>
</feature>
<name>A0ABD0M503_9CAEN</name>
<proteinExistence type="predicted"/>
<dbReference type="AlphaFoldDB" id="A0ABD0M503"/>
<reference evidence="2 3" key="1">
    <citation type="journal article" date="2023" name="Sci. Data">
        <title>Genome assembly of the Korean intertidal mud-creeper Batillaria attramentaria.</title>
        <authorList>
            <person name="Patra A.K."/>
            <person name="Ho P.T."/>
            <person name="Jun S."/>
            <person name="Lee S.J."/>
            <person name="Kim Y."/>
            <person name="Won Y.J."/>
        </authorList>
    </citation>
    <scope>NUCLEOTIDE SEQUENCE [LARGE SCALE GENOMIC DNA]</scope>
    <source>
        <strain evidence="2">Wonlab-2016</strain>
    </source>
</reference>
<comment type="caution">
    <text evidence="2">The sequence shown here is derived from an EMBL/GenBank/DDBJ whole genome shotgun (WGS) entry which is preliminary data.</text>
</comment>
<evidence type="ECO:0000256" key="1">
    <source>
        <dbReference type="SAM" id="MobiDB-lite"/>
    </source>
</evidence>
<protein>
    <submittedName>
        <fullName evidence="2">Uncharacterized protein</fullName>
    </submittedName>
</protein>
<evidence type="ECO:0000313" key="3">
    <source>
        <dbReference type="Proteomes" id="UP001519460"/>
    </source>
</evidence>
<evidence type="ECO:0000313" key="2">
    <source>
        <dbReference type="EMBL" id="KAK7506488.1"/>
    </source>
</evidence>
<sequence length="150" mass="16293">MPCVMARIIFLEPPVDSHFSEGDLVKGLALLSTKLRWGSESRVRQAAKSNAGRFDEEAITLTSCLSAAHIKRPTRRLQILDPTTQCVGEVMELFCVDQHEAYWQSGGRPEGKTPTSQLSGRGRFGLTRDPVGSPRKGVVIPLGAGHVPVA</sequence>
<accession>A0ABD0M503</accession>
<gene>
    <name evidence="2" type="ORF">BaRGS_00002600</name>
</gene>
<keyword evidence="3" id="KW-1185">Reference proteome</keyword>